<name>A0A7U3LG99_9ACTN</name>
<organism evidence="1 2">
    <name type="scientific">Actinacidiphila reveromycinica</name>
    <dbReference type="NCBI Taxonomy" id="659352"/>
    <lineage>
        <taxon>Bacteria</taxon>
        <taxon>Bacillati</taxon>
        <taxon>Actinomycetota</taxon>
        <taxon>Actinomycetes</taxon>
        <taxon>Kitasatosporales</taxon>
        <taxon>Streptomycetaceae</taxon>
        <taxon>Actinacidiphila</taxon>
    </lineage>
</organism>
<reference evidence="1 2" key="1">
    <citation type="journal article" date="2020" name="Sci. Rep.">
        <title>beta-carboline chemical signals induce reveromycin production through a LuxR family regulator in Streptomyces sp. SN-593.</title>
        <authorList>
            <person name="Panthee S."/>
            <person name="Kito N."/>
            <person name="Hayashi T."/>
            <person name="Shimizu T."/>
            <person name="Ishikawa J."/>
            <person name="Hamamoto H."/>
            <person name="Osada H."/>
            <person name="Takahashi S."/>
        </authorList>
    </citation>
    <scope>NUCLEOTIDE SEQUENCE [LARGE SCALE GENOMIC DNA]</scope>
    <source>
        <strain evidence="1 2">SN-593</strain>
        <plasmid evidence="1 2">pRVR1</plasmid>
    </source>
</reference>
<geneLocation type="plasmid" evidence="1 2">
    <name>pRVR1</name>
</geneLocation>
<keyword evidence="2" id="KW-1185">Reference proteome</keyword>
<keyword evidence="1" id="KW-0614">Plasmid</keyword>
<sequence>MAAVTDGSPDTVLGRTITTVDVVFTSRCRDCGQAECRDSANLWRDSWELVSASPNFASTGWGKWAREHPEECPERLRTIARYLTAGGAVVTVTNRHESSCPGCGQVDNGDSEPSARAWAQGHAELCRAMPVDGDGGRE</sequence>
<accession>A0A7U3LG99</accession>
<dbReference type="EMBL" id="AP018366">
    <property type="protein sequence ID" value="BBG20695.1"/>
    <property type="molecule type" value="Genomic_DNA"/>
</dbReference>
<dbReference type="Proteomes" id="UP000595703">
    <property type="component" value="Plasmid pRVR1"/>
</dbReference>
<gene>
    <name evidence="1" type="ORF">RVR_P177</name>
</gene>
<dbReference type="KEGG" id="arev:RVR_P177"/>
<proteinExistence type="predicted"/>
<evidence type="ECO:0000313" key="2">
    <source>
        <dbReference type="Proteomes" id="UP000595703"/>
    </source>
</evidence>
<protein>
    <submittedName>
        <fullName evidence="1">Uncharacterized protein</fullName>
    </submittedName>
</protein>
<dbReference type="AlphaFoldDB" id="A0A7U3LG99"/>
<evidence type="ECO:0000313" key="1">
    <source>
        <dbReference type="EMBL" id="BBG20695.1"/>
    </source>
</evidence>